<keyword evidence="1" id="KW-0812">Transmembrane</keyword>
<reference evidence="3" key="1">
    <citation type="submission" date="2022-11" db="UniProtKB">
        <authorList>
            <consortium name="WormBaseParasite"/>
        </authorList>
    </citation>
    <scope>IDENTIFICATION</scope>
</reference>
<dbReference type="InterPro" id="IPR029063">
    <property type="entry name" value="SAM-dependent_MTases_sf"/>
</dbReference>
<feature type="transmembrane region" description="Helical" evidence="1">
    <location>
        <begin position="7"/>
        <end position="27"/>
    </location>
</feature>
<evidence type="ECO:0000313" key="3">
    <source>
        <dbReference type="WBParaSite" id="PDA_v2.g5999.t1"/>
    </source>
</evidence>
<dbReference type="Gene3D" id="3.40.50.150">
    <property type="entry name" value="Vaccinia Virus protein VP39"/>
    <property type="match status" value="1"/>
</dbReference>
<dbReference type="SUPFAM" id="SSF53335">
    <property type="entry name" value="S-adenosyl-L-methionine-dependent methyltransferases"/>
    <property type="match status" value="1"/>
</dbReference>
<keyword evidence="2" id="KW-1185">Reference proteome</keyword>
<protein>
    <submittedName>
        <fullName evidence="3">Methyltransferase</fullName>
    </submittedName>
</protein>
<keyword evidence="1" id="KW-0472">Membrane</keyword>
<accession>A0A914QVY3</accession>
<dbReference type="AlphaFoldDB" id="A0A914QVY3"/>
<dbReference type="WBParaSite" id="PDA_v2.g5999.t1">
    <property type="protein sequence ID" value="PDA_v2.g5999.t1"/>
    <property type="gene ID" value="PDA_v2.g5999"/>
</dbReference>
<organism evidence="2 3">
    <name type="scientific">Panagrolaimus davidi</name>
    <dbReference type="NCBI Taxonomy" id="227884"/>
    <lineage>
        <taxon>Eukaryota</taxon>
        <taxon>Metazoa</taxon>
        <taxon>Ecdysozoa</taxon>
        <taxon>Nematoda</taxon>
        <taxon>Chromadorea</taxon>
        <taxon>Rhabditida</taxon>
        <taxon>Tylenchina</taxon>
        <taxon>Panagrolaimomorpha</taxon>
        <taxon>Panagrolaimoidea</taxon>
        <taxon>Panagrolaimidae</taxon>
        <taxon>Panagrolaimus</taxon>
    </lineage>
</organism>
<evidence type="ECO:0000313" key="2">
    <source>
        <dbReference type="Proteomes" id="UP000887578"/>
    </source>
</evidence>
<proteinExistence type="predicted"/>
<dbReference type="Proteomes" id="UP000887578">
    <property type="component" value="Unplaced"/>
</dbReference>
<keyword evidence="1" id="KW-1133">Transmembrane helix</keyword>
<evidence type="ECO:0000256" key="1">
    <source>
        <dbReference type="SAM" id="Phobius"/>
    </source>
</evidence>
<name>A0A914QVY3_9BILA</name>
<sequence>MFRLKTIIIAFIFGFICFSFIATIFGYTSYDSPYPTNTYKSKRINNEQNKNYEMLQDVIYSKFQNVYFSVIDFYVDNIRQRYLKHGNEQGQVTWVTLKENGQNGFEVDKNDVKAIYYRLSILAPFIVNKNLKDFSPNMSILLFGLGGGALTNYLANLPIPYMPNLTTIEIDPTMKEISMKWFDLKESERNKIIIGDGILKKYSKVFKLCFILYATANYILICSNDSTPEIVTSFNERFQNLPIYLQKSLKTQFEVYNPEKL</sequence>